<sequence length="290" mass="33231">MQLKKTFWRLASLLPLSLILFLGGCEQLAVLDPKGPVAKEQADLIIWSILLLSSIIVVVFALFTIVLIRYREKPENMDYEPPDQHGNTLLEIIWTIIPVLIVIALSIPTVKATYAAEKPPKESAHLEPVEIYVTSANWKWLFSYEEEGIETVNYLNIPAGVPIQFKLTSVGPMNAFWIPELGGMKYTMDGMIMDHYLQADKPGTYLGRSANFSGEGFTHMEFEVESKTQEEYDEWVKEVKETAPKLTEEKYNEIIQPGVVGRMTYSTNHLEYVDPETLEYCDYNYYKNRK</sequence>
<dbReference type="InterPro" id="IPR045187">
    <property type="entry name" value="CcO_II"/>
</dbReference>
<dbReference type="PIRSF" id="PIRSF000292">
    <property type="entry name" value="Ubi_od_II"/>
    <property type="match status" value="1"/>
</dbReference>
<dbReference type="EMBL" id="JOTN01000017">
    <property type="protein sequence ID" value="KEK18151.1"/>
    <property type="molecule type" value="Genomic_DNA"/>
</dbReference>
<evidence type="ECO:0000256" key="10">
    <source>
        <dbReference type="ARBA" id="ARBA00022982"/>
    </source>
</evidence>
<evidence type="ECO:0000256" key="1">
    <source>
        <dbReference type="ARBA" id="ARBA00000725"/>
    </source>
</evidence>
<name>A0A073JVB4_9BACI</name>
<dbReference type="AlphaFoldDB" id="A0A073JVB4"/>
<dbReference type="PANTHER" id="PTHR22888:SF18">
    <property type="entry name" value="CYTOCHROME BO(3) UBIQUINOL OXIDASE SUBUNIT 2"/>
    <property type="match status" value="1"/>
</dbReference>
<dbReference type="GO" id="GO:0042773">
    <property type="term" value="P:ATP synthesis coupled electron transport"/>
    <property type="evidence" value="ECO:0007669"/>
    <property type="project" value="TreeGrafter"/>
</dbReference>
<feature type="domain" description="Cytochrome oxidase subunit II transmembrane region profile" evidence="18">
    <location>
        <begin position="22"/>
        <end position="120"/>
    </location>
</feature>
<dbReference type="OrthoDB" id="9783445at2"/>
<evidence type="ECO:0000313" key="19">
    <source>
        <dbReference type="EMBL" id="KEK18151.1"/>
    </source>
</evidence>
<evidence type="ECO:0000256" key="5">
    <source>
        <dbReference type="ARBA" id="ARBA00022448"/>
    </source>
</evidence>
<dbReference type="PROSITE" id="PS50999">
    <property type="entry name" value="COX2_TM"/>
    <property type="match status" value="1"/>
</dbReference>
<protein>
    <recommendedName>
        <fullName evidence="4 15">Quinol oxidase subunit 2</fullName>
        <ecNumber evidence="15">1.10.3.-</ecNumber>
    </recommendedName>
</protein>
<comment type="subcellular location">
    <subcellularLocation>
        <location evidence="2">Cell membrane</location>
        <topology evidence="2">Multi-pass membrane protein</topology>
    </subcellularLocation>
</comment>
<dbReference type="GO" id="GO:0009486">
    <property type="term" value="F:cytochrome bo3 ubiquinol oxidase activity"/>
    <property type="evidence" value="ECO:0007669"/>
    <property type="project" value="InterPro"/>
</dbReference>
<dbReference type="InterPro" id="IPR036257">
    <property type="entry name" value="Cyt_c_oxidase_su2_TM_sf"/>
</dbReference>
<dbReference type="EC" id="1.10.3.-" evidence="15"/>
<organism evidence="19 20">
    <name type="scientific">Bacillus manliponensis</name>
    <dbReference type="NCBI Taxonomy" id="574376"/>
    <lineage>
        <taxon>Bacteria</taxon>
        <taxon>Bacillati</taxon>
        <taxon>Bacillota</taxon>
        <taxon>Bacilli</taxon>
        <taxon>Bacillales</taxon>
        <taxon>Bacillaceae</taxon>
        <taxon>Bacillus</taxon>
        <taxon>Bacillus cereus group</taxon>
    </lineage>
</organism>
<dbReference type="InterPro" id="IPR011759">
    <property type="entry name" value="Cyt_c_oxidase_su2_TM_dom"/>
</dbReference>
<dbReference type="InterPro" id="IPR006332">
    <property type="entry name" value="QoxA"/>
</dbReference>
<dbReference type="NCBIfam" id="TIGR01432">
    <property type="entry name" value="QOXA"/>
    <property type="match status" value="1"/>
</dbReference>
<dbReference type="SUPFAM" id="SSF49503">
    <property type="entry name" value="Cupredoxins"/>
    <property type="match status" value="1"/>
</dbReference>
<dbReference type="GO" id="GO:0005886">
    <property type="term" value="C:plasma membrane"/>
    <property type="evidence" value="ECO:0007669"/>
    <property type="project" value="UniProtKB-SubCell"/>
</dbReference>
<reference evidence="19 20" key="1">
    <citation type="submission" date="2014-06" db="EMBL/GenBank/DDBJ databases">
        <title>Draft genome sequence of Bacillus manliponensis JCM 15802 (MCCC 1A00708).</title>
        <authorList>
            <person name="Lai Q."/>
            <person name="Liu Y."/>
            <person name="Shao Z."/>
        </authorList>
    </citation>
    <scope>NUCLEOTIDE SEQUENCE [LARGE SCALE GENOMIC DNA]</scope>
    <source>
        <strain evidence="19 20">JCM 15802</strain>
    </source>
</reference>
<dbReference type="CDD" id="cd04212">
    <property type="entry name" value="CuRO_UO_II"/>
    <property type="match status" value="1"/>
</dbReference>
<evidence type="ECO:0000256" key="14">
    <source>
        <dbReference type="ARBA" id="ARBA00024727"/>
    </source>
</evidence>
<dbReference type="PRINTS" id="PR01166">
    <property type="entry name" value="CYCOXIDASEII"/>
</dbReference>
<evidence type="ECO:0000313" key="20">
    <source>
        <dbReference type="Proteomes" id="UP000027822"/>
    </source>
</evidence>
<evidence type="ECO:0000259" key="17">
    <source>
        <dbReference type="PROSITE" id="PS50857"/>
    </source>
</evidence>
<keyword evidence="10 15" id="KW-0249">Electron transport</keyword>
<dbReference type="Pfam" id="PF02790">
    <property type="entry name" value="COX2_TM"/>
    <property type="match status" value="1"/>
</dbReference>
<comment type="caution">
    <text evidence="19">The sequence shown here is derived from an EMBL/GenBank/DDBJ whole genome shotgun (WGS) entry which is preliminary data.</text>
</comment>
<dbReference type="PANTHER" id="PTHR22888">
    <property type="entry name" value="CYTOCHROME C OXIDASE, SUBUNIT II"/>
    <property type="match status" value="1"/>
</dbReference>
<comment type="similarity">
    <text evidence="3 15">Belongs to the cytochrome c oxidase subunit 2 family.</text>
</comment>
<keyword evidence="5 15" id="KW-0813">Transport</keyword>
<evidence type="ECO:0000259" key="18">
    <source>
        <dbReference type="PROSITE" id="PS50999"/>
    </source>
</evidence>
<gene>
    <name evidence="19" type="ORF">BAMA_07245</name>
</gene>
<dbReference type="InterPro" id="IPR006333">
    <property type="entry name" value="Cyt_o_ubiquinol_oxidase_su2"/>
</dbReference>
<evidence type="ECO:0000256" key="7">
    <source>
        <dbReference type="ARBA" id="ARBA00022660"/>
    </source>
</evidence>
<feature type="domain" description="Cytochrome oxidase subunit II copper A binding" evidence="17">
    <location>
        <begin position="126"/>
        <end position="238"/>
    </location>
</feature>
<proteinExistence type="inferred from homology"/>
<evidence type="ECO:0000256" key="6">
    <source>
        <dbReference type="ARBA" id="ARBA00022475"/>
    </source>
</evidence>
<keyword evidence="6 15" id="KW-1003">Cell membrane</keyword>
<dbReference type="Gene3D" id="1.10.287.90">
    <property type="match status" value="1"/>
</dbReference>
<dbReference type="GO" id="GO:0004129">
    <property type="term" value="F:cytochrome-c oxidase activity"/>
    <property type="evidence" value="ECO:0007669"/>
    <property type="project" value="UniProtKB-UniRule"/>
</dbReference>
<dbReference type="InterPro" id="IPR034227">
    <property type="entry name" value="CuRO_UO_II"/>
</dbReference>
<dbReference type="STRING" id="574376.BAMA_07245"/>
<comment type="catalytic activity">
    <reaction evidence="1 15">
        <text>2 a quinol + O2 = 2 a quinone + 2 H2O</text>
        <dbReference type="Rhea" id="RHEA:55376"/>
        <dbReference type="ChEBI" id="CHEBI:15377"/>
        <dbReference type="ChEBI" id="CHEBI:15379"/>
        <dbReference type="ChEBI" id="CHEBI:24646"/>
        <dbReference type="ChEBI" id="CHEBI:132124"/>
    </reaction>
</comment>
<dbReference type="FunFam" id="2.60.40.420:FF:000014">
    <property type="entry name" value="Quinol oxidase subunit 2"/>
    <property type="match status" value="1"/>
</dbReference>
<evidence type="ECO:0000256" key="4">
    <source>
        <dbReference type="ARBA" id="ARBA00016131"/>
    </source>
</evidence>
<keyword evidence="9" id="KW-0732">Signal</keyword>
<comment type="function">
    <text evidence="14 15">Catalyzes quinol oxidation with the concomitant reduction of oxygen to water. Subunit II transfers the electrons from a quinol to the binuclear center of the catalytic subunit I.</text>
</comment>
<evidence type="ECO:0000256" key="13">
    <source>
        <dbReference type="ARBA" id="ARBA00023136"/>
    </source>
</evidence>
<dbReference type="RefSeq" id="WP_034641815.1">
    <property type="nucleotide sequence ID" value="NZ_CBCSJC010000025.1"/>
</dbReference>
<evidence type="ECO:0000256" key="11">
    <source>
        <dbReference type="ARBA" id="ARBA00022989"/>
    </source>
</evidence>
<dbReference type="GO" id="GO:0016682">
    <property type="term" value="F:oxidoreductase activity, acting on diphenols and related substances as donors, oxygen as acceptor"/>
    <property type="evidence" value="ECO:0007669"/>
    <property type="project" value="InterPro"/>
</dbReference>
<evidence type="ECO:0000256" key="12">
    <source>
        <dbReference type="ARBA" id="ARBA00023002"/>
    </source>
</evidence>
<evidence type="ECO:0000256" key="2">
    <source>
        <dbReference type="ARBA" id="ARBA00004651"/>
    </source>
</evidence>
<evidence type="ECO:0000256" key="8">
    <source>
        <dbReference type="ARBA" id="ARBA00022692"/>
    </source>
</evidence>
<dbReference type="Gene3D" id="2.60.40.420">
    <property type="entry name" value="Cupredoxins - blue copper proteins"/>
    <property type="match status" value="1"/>
</dbReference>
<dbReference type="GO" id="GO:0005507">
    <property type="term" value="F:copper ion binding"/>
    <property type="evidence" value="ECO:0007669"/>
    <property type="project" value="InterPro"/>
</dbReference>
<keyword evidence="13 15" id="KW-0472">Membrane</keyword>
<evidence type="ECO:0000256" key="15">
    <source>
        <dbReference type="PIRNR" id="PIRNR000292"/>
    </source>
</evidence>
<accession>A0A073JVB4</accession>
<keyword evidence="7 15" id="KW-0679">Respiratory chain</keyword>
<dbReference type="InterPro" id="IPR008972">
    <property type="entry name" value="Cupredoxin"/>
</dbReference>
<evidence type="ECO:0000256" key="16">
    <source>
        <dbReference type="SAM" id="Phobius"/>
    </source>
</evidence>
<dbReference type="PROSITE" id="PS50857">
    <property type="entry name" value="COX2_CUA"/>
    <property type="match status" value="1"/>
</dbReference>
<feature type="transmembrane region" description="Helical" evidence="16">
    <location>
        <begin position="89"/>
        <end position="110"/>
    </location>
</feature>
<dbReference type="InterPro" id="IPR002429">
    <property type="entry name" value="CcO_II-like_C"/>
</dbReference>
<dbReference type="FunFam" id="1.10.287.90:FF:000005">
    <property type="entry name" value="Quinol oxidase subunit 2"/>
    <property type="match status" value="1"/>
</dbReference>
<evidence type="ECO:0000256" key="3">
    <source>
        <dbReference type="ARBA" id="ARBA00007866"/>
    </source>
</evidence>
<keyword evidence="11 16" id="KW-1133">Transmembrane helix</keyword>
<keyword evidence="8 16" id="KW-0812">Transmembrane</keyword>
<dbReference type="PROSITE" id="PS51257">
    <property type="entry name" value="PROKAR_LIPOPROTEIN"/>
    <property type="match status" value="1"/>
</dbReference>
<feature type="transmembrane region" description="Helical" evidence="16">
    <location>
        <begin position="44"/>
        <end position="68"/>
    </location>
</feature>
<keyword evidence="12 15" id="KW-0560">Oxidoreductase</keyword>
<dbReference type="SUPFAM" id="SSF81464">
    <property type="entry name" value="Cytochrome c oxidase subunit II-like, transmembrane region"/>
    <property type="match status" value="1"/>
</dbReference>
<dbReference type="eggNOG" id="COG1622">
    <property type="taxonomic scope" value="Bacteria"/>
</dbReference>
<dbReference type="Proteomes" id="UP000027822">
    <property type="component" value="Unassembled WGS sequence"/>
</dbReference>
<keyword evidence="20" id="KW-1185">Reference proteome</keyword>
<evidence type="ECO:0000256" key="9">
    <source>
        <dbReference type="ARBA" id="ARBA00022729"/>
    </source>
</evidence>